<protein>
    <submittedName>
        <fullName evidence="2">HGL120Cp</fullName>
    </submittedName>
</protein>
<organism evidence="2 3">
    <name type="scientific">Eremothecium sinecaudum</name>
    <dbReference type="NCBI Taxonomy" id="45286"/>
    <lineage>
        <taxon>Eukaryota</taxon>
        <taxon>Fungi</taxon>
        <taxon>Dikarya</taxon>
        <taxon>Ascomycota</taxon>
        <taxon>Saccharomycotina</taxon>
        <taxon>Saccharomycetes</taxon>
        <taxon>Saccharomycetales</taxon>
        <taxon>Saccharomycetaceae</taxon>
        <taxon>Eremothecium</taxon>
    </lineage>
</organism>
<gene>
    <name evidence="2" type="ORF">AW171_hschr74244</name>
</gene>
<dbReference type="Proteomes" id="UP000243052">
    <property type="component" value="Chromosome vii"/>
</dbReference>
<dbReference type="GeneID" id="28725563"/>
<evidence type="ECO:0000256" key="1">
    <source>
        <dbReference type="SAM" id="MobiDB-lite"/>
    </source>
</evidence>
<feature type="compositionally biased region" description="Polar residues" evidence="1">
    <location>
        <begin position="279"/>
        <end position="290"/>
    </location>
</feature>
<dbReference type="STRING" id="45286.A0A0X8HVL6"/>
<evidence type="ECO:0000313" key="3">
    <source>
        <dbReference type="Proteomes" id="UP000243052"/>
    </source>
</evidence>
<reference evidence="2 3" key="1">
    <citation type="submission" date="2016-01" db="EMBL/GenBank/DDBJ databases">
        <title>Genome sequence of the yeast Holleya sinecauda.</title>
        <authorList>
            <person name="Dietrich F.S."/>
        </authorList>
    </citation>
    <scope>NUCLEOTIDE SEQUENCE [LARGE SCALE GENOMIC DNA]</scope>
    <source>
        <strain evidence="2 3">ATCC 58844</strain>
    </source>
</reference>
<keyword evidence="3" id="KW-1185">Reference proteome</keyword>
<dbReference type="AlphaFoldDB" id="A0A0X8HVL6"/>
<dbReference type="EMBL" id="CP014247">
    <property type="protein sequence ID" value="AMD22220.1"/>
    <property type="molecule type" value="Genomic_DNA"/>
</dbReference>
<dbReference type="OrthoDB" id="3996692at2759"/>
<sequence length="355" mass="41350">MTHDTIIMSTLINEYGSIFSSERIDHYPLEYEDLKKYLTENAIEDENMRLIVDVDDSYLSGEGAGDGEEFDIQNKLYLEYANYRSGPAVQRQFLDVITERQEQELLVGMVDVLKEKVNIYSRHIQELKDTIAHQKHENPAEHDHRLDELLSYMLSAMIKGGVDFHSQVETRDTLELCRKGIDILLERCLAEKRKSNAQLRNSSWTDINGAPEAELKTALEDLQLAHRFLTERYRADRKQSMKQIEYLSKVNKDLQQELLSYHSRFCQARDQIQAFDVTPPSTISTHNTPPSEDLQKSPRSVQSNLSVQTSTSASFQVMKKEFKKMLNETQYRYEMELKQERELRRKLEEQISSGL</sequence>
<name>A0A0X8HVL6_9SACH</name>
<feature type="region of interest" description="Disordered" evidence="1">
    <location>
        <begin position="278"/>
        <end position="308"/>
    </location>
</feature>
<feature type="compositionally biased region" description="Polar residues" evidence="1">
    <location>
        <begin position="297"/>
        <end position="308"/>
    </location>
</feature>
<proteinExistence type="predicted"/>
<evidence type="ECO:0000313" key="2">
    <source>
        <dbReference type="EMBL" id="AMD22220.1"/>
    </source>
</evidence>
<accession>A0A0X8HVL6</accession>
<dbReference type="RefSeq" id="XP_017989216.1">
    <property type="nucleotide sequence ID" value="XM_018133621.1"/>
</dbReference>